<dbReference type="InterPro" id="IPR001911">
    <property type="entry name" value="Ribosomal_bS21"/>
</dbReference>
<dbReference type="STRING" id="50990.A0A4Y7QKU3"/>
<evidence type="ECO:0000313" key="5">
    <source>
        <dbReference type="Proteomes" id="UP000294933"/>
    </source>
</evidence>
<dbReference type="GO" id="GO:0006412">
    <property type="term" value="P:translation"/>
    <property type="evidence" value="ECO:0007669"/>
    <property type="project" value="InterPro"/>
</dbReference>
<accession>A0A4Y7QKU3</accession>
<reference evidence="4 5" key="1">
    <citation type="submission" date="2018-06" db="EMBL/GenBank/DDBJ databases">
        <title>A transcriptomic atlas of mushroom development highlights an independent origin of complex multicellularity.</title>
        <authorList>
            <consortium name="DOE Joint Genome Institute"/>
            <person name="Krizsan K."/>
            <person name="Almasi E."/>
            <person name="Merenyi Z."/>
            <person name="Sahu N."/>
            <person name="Viragh M."/>
            <person name="Koszo T."/>
            <person name="Mondo S."/>
            <person name="Kiss B."/>
            <person name="Balint B."/>
            <person name="Kues U."/>
            <person name="Barry K."/>
            <person name="Hegedus J.C."/>
            <person name="Henrissat B."/>
            <person name="Johnson J."/>
            <person name="Lipzen A."/>
            <person name="Ohm R."/>
            <person name="Nagy I."/>
            <person name="Pangilinan J."/>
            <person name="Yan J."/>
            <person name="Xiong Y."/>
            <person name="Grigoriev I.V."/>
            <person name="Hibbett D.S."/>
            <person name="Nagy L.G."/>
        </authorList>
    </citation>
    <scope>NUCLEOTIDE SEQUENCE [LARGE SCALE GENOMIC DNA]</scope>
    <source>
        <strain evidence="4 5">SZMC22713</strain>
    </source>
</reference>
<comment type="similarity">
    <text evidence="1">Belongs to the bacterial ribosomal protein bS21 family.</text>
</comment>
<keyword evidence="2" id="KW-0689">Ribosomal protein</keyword>
<evidence type="ECO:0008006" key="6">
    <source>
        <dbReference type="Google" id="ProtNLM"/>
    </source>
</evidence>
<dbReference type="Proteomes" id="UP000294933">
    <property type="component" value="Unassembled WGS sequence"/>
</dbReference>
<dbReference type="OrthoDB" id="2501249at2759"/>
<dbReference type="GO" id="GO:0005840">
    <property type="term" value="C:ribosome"/>
    <property type="evidence" value="ECO:0007669"/>
    <property type="project" value="UniProtKB-KW"/>
</dbReference>
<evidence type="ECO:0000313" key="4">
    <source>
        <dbReference type="EMBL" id="TDL27449.1"/>
    </source>
</evidence>
<evidence type="ECO:0000256" key="1">
    <source>
        <dbReference type="ARBA" id="ARBA00006640"/>
    </source>
</evidence>
<dbReference type="GO" id="GO:1990904">
    <property type="term" value="C:ribonucleoprotein complex"/>
    <property type="evidence" value="ECO:0007669"/>
    <property type="project" value="UniProtKB-KW"/>
</dbReference>
<dbReference type="AlphaFoldDB" id="A0A4Y7QKU3"/>
<keyword evidence="3" id="KW-0687">Ribonucleoprotein</keyword>
<proteinExistence type="inferred from homology"/>
<evidence type="ECO:0000256" key="2">
    <source>
        <dbReference type="ARBA" id="ARBA00022980"/>
    </source>
</evidence>
<keyword evidence="5" id="KW-1185">Reference proteome</keyword>
<protein>
    <recommendedName>
        <fullName evidence="6">Ribosomal protein S21</fullName>
    </recommendedName>
</protein>
<dbReference type="VEuPathDB" id="FungiDB:BD410DRAFT_782532"/>
<evidence type="ECO:0000256" key="3">
    <source>
        <dbReference type="ARBA" id="ARBA00023274"/>
    </source>
</evidence>
<dbReference type="Pfam" id="PF01165">
    <property type="entry name" value="Ribosomal_S21"/>
    <property type="match status" value="1"/>
</dbReference>
<organism evidence="4 5">
    <name type="scientific">Rickenella mellea</name>
    <dbReference type="NCBI Taxonomy" id="50990"/>
    <lineage>
        <taxon>Eukaryota</taxon>
        <taxon>Fungi</taxon>
        <taxon>Dikarya</taxon>
        <taxon>Basidiomycota</taxon>
        <taxon>Agaricomycotina</taxon>
        <taxon>Agaricomycetes</taxon>
        <taxon>Hymenochaetales</taxon>
        <taxon>Rickenellaceae</taxon>
        <taxon>Rickenella</taxon>
    </lineage>
</organism>
<dbReference type="GO" id="GO:0003735">
    <property type="term" value="F:structural constituent of ribosome"/>
    <property type="evidence" value="ECO:0007669"/>
    <property type="project" value="InterPro"/>
</dbReference>
<gene>
    <name evidence="4" type="ORF">BD410DRAFT_782532</name>
</gene>
<dbReference type="EMBL" id="ML170159">
    <property type="protein sequence ID" value="TDL27449.1"/>
    <property type="molecule type" value="Genomic_DNA"/>
</dbReference>
<name>A0A4Y7QKU3_9AGAM</name>
<sequence length="163" mass="19382">MFLRSRYFLRERAIPLWLLAARNSSTYRNVSNHSLPERPEQSPNMQINSMNDYFVGKPIQGEEEISRMWRKAAEVDLKDIPQPGTAYTGRTIFVHKKNVGLALRKLSDVLMTNHVWSEARRAQRHEKKGEKRRRLSRTRWHRRFKEEVREKVALVKDIVRRGS</sequence>